<dbReference type="PANTHER" id="PTHR43162:SF1">
    <property type="entry name" value="PRESTALK A DIFFERENTIATION PROTEIN A"/>
    <property type="match status" value="1"/>
</dbReference>
<sequence>MEPPCRGGTSKTGGRLAKLIHAAGHPFLVASRSGTAPEPFKGVKFDWTDSSTFENPFKADPKIDRIYLIAPAGYLDSLPIVQPSIKLALSKGVKRFVLLTATLSEPGGPGLGKLHEYIASLGAEYTVLRPTWFIGAELRHSNGKIPLIEADDIAKAAFDALYAEKSSNADYYLVGPELYTYDEAAALFTEILGRKIAHKHLTEEEELAIYQSFGLSKDYASVLTAGEGLVTKGSEEAFVRTNKTITGTHTLRQFIEANKQIWIKQ</sequence>
<gene>
    <name evidence="1" type="ORF">AAE3_LOCUS10666</name>
</gene>
<keyword evidence="2" id="KW-1185">Reference proteome</keyword>
<dbReference type="InterPro" id="IPR036291">
    <property type="entry name" value="NAD(P)-bd_dom_sf"/>
</dbReference>
<reference evidence="1 2" key="1">
    <citation type="submission" date="2020-01" db="EMBL/GenBank/DDBJ databases">
        <authorList>
            <person name="Gupta K D."/>
        </authorList>
    </citation>
    <scope>NUCLEOTIDE SEQUENCE [LARGE SCALE GENOMIC DNA]</scope>
</reference>
<protein>
    <recommendedName>
        <fullName evidence="3">Agroclavine dehydrogenase</fullName>
    </recommendedName>
</protein>
<evidence type="ECO:0008006" key="3">
    <source>
        <dbReference type="Google" id="ProtNLM"/>
    </source>
</evidence>
<dbReference type="AlphaFoldDB" id="A0A8S0WFU6"/>
<dbReference type="PANTHER" id="PTHR43162">
    <property type="match status" value="1"/>
</dbReference>
<evidence type="ECO:0000313" key="1">
    <source>
        <dbReference type="EMBL" id="CAA7268340.1"/>
    </source>
</evidence>
<dbReference type="SUPFAM" id="SSF51735">
    <property type="entry name" value="NAD(P)-binding Rossmann-fold domains"/>
    <property type="match status" value="1"/>
</dbReference>
<organism evidence="1 2">
    <name type="scientific">Cyclocybe aegerita</name>
    <name type="common">Black poplar mushroom</name>
    <name type="synonym">Agrocybe aegerita</name>
    <dbReference type="NCBI Taxonomy" id="1973307"/>
    <lineage>
        <taxon>Eukaryota</taxon>
        <taxon>Fungi</taxon>
        <taxon>Dikarya</taxon>
        <taxon>Basidiomycota</taxon>
        <taxon>Agaricomycotina</taxon>
        <taxon>Agaricomycetes</taxon>
        <taxon>Agaricomycetidae</taxon>
        <taxon>Agaricales</taxon>
        <taxon>Agaricineae</taxon>
        <taxon>Bolbitiaceae</taxon>
        <taxon>Cyclocybe</taxon>
    </lineage>
</organism>
<dbReference type="Gene3D" id="3.40.50.720">
    <property type="entry name" value="NAD(P)-binding Rossmann-like Domain"/>
    <property type="match status" value="1"/>
</dbReference>
<evidence type="ECO:0000313" key="2">
    <source>
        <dbReference type="Proteomes" id="UP000467700"/>
    </source>
</evidence>
<dbReference type="Proteomes" id="UP000467700">
    <property type="component" value="Unassembled WGS sequence"/>
</dbReference>
<dbReference type="InterPro" id="IPR051604">
    <property type="entry name" value="Ergot_Alk_Oxidoreductase"/>
</dbReference>
<dbReference type="EMBL" id="CACVBS010000068">
    <property type="protein sequence ID" value="CAA7268340.1"/>
    <property type="molecule type" value="Genomic_DNA"/>
</dbReference>
<proteinExistence type="predicted"/>
<accession>A0A8S0WFU6</accession>
<dbReference type="OrthoDB" id="419598at2759"/>
<dbReference type="Gene3D" id="3.90.25.10">
    <property type="entry name" value="UDP-galactose 4-epimerase, domain 1"/>
    <property type="match status" value="1"/>
</dbReference>
<name>A0A8S0WFU6_CYCAE</name>
<comment type="caution">
    <text evidence="1">The sequence shown here is derived from an EMBL/GenBank/DDBJ whole genome shotgun (WGS) entry which is preliminary data.</text>
</comment>